<feature type="chain" id="PRO_5036174214" description="Apple domain-containing protein" evidence="1">
    <location>
        <begin position="18"/>
        <end position="342"/>
    </location>
</feature>
<organism evidence="2 4">
    <name type="scientific">Aphanomyces euteiches</name>
    <dbReference type="NCBI Taxonomy" id="100861"/>
    <lineage>
        <taxon>Eukaryota</taxon>
        <taxon>Sar</taxon>
        <taxon>Stramenopiles</taxon>
        <taxon>Oomycota</taxon>
        <taxon>Saprolegniomycetes</taxon>
        <taxon>Saprolegniales</taxon>
        <taxon>Verrucalvaceae</taxon>
        <taxon>Aphanomyces</taxon>
    </lineage>
</organism>
<evidence type="ECO:0000313" key="3">
    <source>
        <dbReference type="EMBL" id="KAF0739726.1"/>
    </source>
</evidence>
<dbReference type="EMBL" id="VJMJ01000063">
    <property type="protein sequence ID" value="KAF0739726.1"/>
    <property type="molecule type" value="Genomic_DNA"/>
</dbReference>
<feature type="signal peptide" evidence="1">
    <location>
        <begin position="1"/>
        <end position="17"/>
    </location>
</feature>
<keyword evidence="4" id="KW-1185">Reference proteome</keyword>
<dbReference type="EMBL" id="VJMJ01000064">
    <property type="protein sequence ID" value="KAF0739325.1"/>
    <property type="molecule type" value="Genomic_DNA"/>
</dbReference>
<reference evidence="2 4" key="1">
    <citation type="submission" date="2019-07" db="EMBL/GenBank/DDBJ databases">
        <title>Genomics analysis of Aphanomyces spp. identifies a new class of oomycete effector associated with host adaptation.</title>
        <authorList>
            <person name="Gaulin E."/>
        </authorList>
    </citation>
    <scope>NUCLEOTIDE SEQUENCE [LARGE SCALE GENOMIC DNA]</scope>
    <source>
        <strain evidence="2 4">ATCC 201684</strain>
    </source>
</reference>
<evidence type="ECO:0000313" key="4">
    <source>
        <dbReference type="Proteomes" id="UP000481153"/>
    </source>
</evidence>
<accession>A0A6G0XGI0</accession>
<comment type="caution">
    <text evidence="2">The sequence shown here is derived from an EMBL/GenBank/DDBJ whole genome shotgun (WGS) entry which is preliminary data.</text>
</comment>
<evidence type="ECO:0008006" key="5">
    <source>
        <dbReference type="Google" id="ProtNLM"/>
    </source>
</evidence>
<evidence type="ECO:0000313" key="2">
    <source>
        <dbReference type="EMBL" id="KAF0739325.1"/>
    </source>
</evidence>
<name>A0A6G0XGI0_9STRA</name>
<gene>
    <name evidence="3" type="ORF">Ae201684_004893</name>
    <name evidence="2" type="ORF">Ae201684_004894</name>
</gene>
<proteinExistence type="predicted"/>
<protein>
    <recommendedName>
        <fullName evidence="5">Apple domain-containing protein</fullName>
    </recommendedName>
</protein>
<evidence type="ECO:0000256" key="1">
    <source>
        <dbReference type="SAM" id="SignalP"/>
    </source>
</evidence>
<dbReference type="Proteomes" id="UP000481153">
    <property type="component" value="Unassembled WGS sequence"/>
</dbReference>
<keyword evidence="1" id="KW-0732">Signal</keyword>
<dbReference type="VEuPathDB" id="FungiDB:AeMF1_018188"/>
<dbReference type="AlphaFoldDB" id="A0A6G0XGI0"/>
<sequence>MRTTVFLLFSTLTAVSAANATWSWVTVNGVDLTPTFDNANVVSQPNVASIKDCSAIAANNQMLYATLGQDKVCKTYDLTYTYKLANGVTSAARYNSDDYECFGNADLQGDDTFDSNTRFDRCLDSCKNLFDSTTNQRCNAVTWIQQPGESMGRCYFKFLKSPLREPTSNDRGAISCRSRSSVLQALGVVKVDGIAFAQAGSVQRTPKVASVQDCAKIVAQSGRYANYESSSKVCAVLDVSYKYSLSPSSTGLVKYNTSDYVCSGNADFFGEDIWDTSMRFDRCLDTCKDSSSSTSQQPCNAVTWVATEGQDMGRCYLKYLHGDRPAGPNALGAISCKKSPLN</sequence>